<comment type="caution">
    <text evidence="4">The sequence shown here is derived from an EMBL/GenBank/DDBJ whole genome shotgun (WGS) entry which is preliminary data.</text>
</comment>
<proteinExistence type="predicted"/>
<dbReference type="PANTHER" id="PTHR30137:SF6">
    <property type="entry name" value="LUCIFERASE-LIKE MONOOXYGENASE"/>
    <property type="match status" value="1"/>
</dbReference>
<dbReference type="Pfam" id="PF16326">
    <property type="entry name" value="ABC_tran_CTD"/>
    <property type="match status" value="1"/>
</dbReference>
<dbReference type="GO" id="GO:0052601">
    <property type="term" value="F:limonene 1,2-monooxygenase [NAD(P)H) activity"/>
    <property type="evidence" value="ECO:0007669"/>
    <property type="project" value="UniProtKB-EC"/>
</dbReference>
<evidence type="ECO:0000256" key="1">
    <source>
        <dbReference type="ARBA" id="ARBA00007789"/>
    </source>
</evidence>
<evidence type="ECO:0000313" key="4">
    <source>
        <dbReference type="EMBL" id="OIQ75914.1"/>
    </source>
</evidence>
<reference evidence="4" key="1">
    <citation type="submission" date="2016-10" db="EMBL/GenBank/DDBJ databases">
        <title>Sequence of Gallionella enrichment culture.</title>
        <authorList>
            <person name="Poehlein A."/>
            <person name="Muehling M."/>
            <person name="Daniel R."/>
        </authorList>
    </citation>
    <scope>NUCLEOTIDE SEQUENCE</scope>
</reference>
<sequence>MIPYSVLDLSPVPEGACTADALHNTLDLAQHAEAWGYKRFWLAEHHNIPGIASAATAVAIGYVAAGTKTIRVGSGGIMLPNHAPLMVAEAFGTLATLYPDRIDLGLGRAPGTDGATSQALRRGLGADSFPHDVVELMRYLGEPAPGDLVRAHPGAGTHVPVWILGSSLYGAQLAAHLGLPYAFASHFAPQALDEALEIYRATFRPSATLARPHFMLAINVFAGETDAEGTYLKSSMQQAFANLRSGRPGKLPRPVADVAAVVDPAMLRQVGHALSCSATGGPATVQRELAALPDLIARLETEQADAVVQLADGSLYAVDNARALKLAARCAQIDEELLAALERWEALGG</sequence>
<feature type="domain" description="Luciferase-like" evidence="2">
    <location>
        <begin position="19"/>
        <end position="228"/>
    </location>
</feature>
<dbReference type="Gene3D" id="3.20.20.30">
    <property type="entry name" value="Luciferase-like domain"/>
    <property type="match status" value="1"/>
</dbReference>
<dbReference type="InterPro" id="IPR050766">
    <property type="entry name" value="Bact_Lucif_Oxidored"/>
</dbReference>
<comment type="similarity">
    <text evidence="1">To bacterial alkanal monooxygenase alpha and beta chains.</text>
</comment>
<feature type="domain" description="ABC transporter Uup C-terminal" evidence="3">
    <location>
        <begin position="286"/>
        <end position="347"/>
    </location>
</feature>
<organism evidence="4">
    <name type="scientific">mine drainage metagenome</name>
    <dbReference type="NCBI Taxonomy" id="410659"/>
    <lineage>
        <taxon>unclassified sequences</taxon>
        <taxon>metagenomes</taxon>
        <taxon>ecological metagenomes</taxon>
    </lineage>
</organism>
<dbReference type="EC" id="1.14.13.107" evidence="4"/>
<gene>
    <name evidence="4" type="primary">limB_4</name>
    <name evidence="4" type="ORF">GALL_424120</name>
</gene>
<dbReference type="FunFam" id="3.20.20.30:FF:000002">
    <property type="entry name" value="LLM class flavin-dependent oxidoreductase"/>
    <property type="match status" value="1"/>
</dbReference>
<dbReference type="InterPro" id="IPR036661">
    <property type="entry name" value="Luciferase-like_sf"/>
</dbReference>
<dbReference type="PANTHER" id="PTHR30137">
    <property type="entry name" value="LUCIFERASE-LIKE MONOOXYGENASE"/>
    <property type="match status" value="1"/>
</dbReference>
<name>A0A1J5PXX9_9ZZZZ</name>
<accession>A0A1J5PXX9</accession>
<dbReference type="InterPro" id="IPR011251">
    <property type="entry name" value="Luciferase-like_dom"/>
</dbReference>
<dbReference type="CDD" id="cd00347">
    <property type="entry name" value="Flavin_utilizing_monoxygenases"/>
    <property type="match status" value="1"/>
</dbReference>
<evidence type="ECO:0000259" key="3">
    <source>
        <dbReference type="Pfam" id="PF16326"/>
    </source>
</evidence>
<dbReference type="SUPFAM" id="SSF51679">
    <property type="entry name" value="Bacterial luciferase-like"/>
    <property type="match status" value="1"/>
</dbReference>
<evidence type="ECO:0000259" key="2">
    <source>
        <dbReference type="Pfam" id="PF00296"/>
    </source>
</evidence>
<dbReference type="AlphaFoldDB" id="A0A1J5PXX9"/>
<keyword evidence="4" id="KW-0503">Monooxygenase</keyword>
<dbReference type="NCBIfam" id="TIGR03558">
    <property type="entry name" value="oxido_grp_1"/>
    <property type="match status" value="1"/>
</dbReference>
<dbReference type="EMBL" id="MLJW01002018">
    <property type="protein sequence ID" value="OIQ75914.1"/>
    <property type="molecule type" value="Genomic_DNA"/>
</dbReference>
<dbReference type="InterPro" id="IPR019949">
    <property type="entry name" value="CmoO-like"/>
</dbReference>
<protein>
    <submittedName>
        <fullName evidence="4">Limonene 1,2-monooxygenase</fullName>
        <ecNumber evidence="4">1.14.13.107</ecNumber>
    </submittedName>
</protein>
<keyword evidence="4" id="KW-0560">Oxidoreductase</keyword>
<dbReference type="InterPro" id="IPR032524">
    <property type="entry name" value="ABC_tran_C"/>
</dbReference>
<dbReference type="GO" id="GO:0005829">
    <property type="term" value="C:cytosol"/>
    <property type="evidence" value="ECO:0007669"/>
    <property type="project" value="TreeGrafter"/>
</dbReference>
<dbReference type="GO" id="GO:0003677">
    <property type="term" value="F:DNA binding"/>
    <property type="evidence" value="ECO:0007669"/>
    <property type="project" value="InterPro"/>
</dbReference>
<dbReference type="Pfam" id="PF00296">
    <property type="entry name" value="Bac_luciferase"/>
    <property type="match status" value="1"/>
</dbReference>